<name>A0A378ZWG3_9HYPH</name>
<protein>
    <recommendedName>
        <fullName evidence="5">DUF2125 domain-containing protein</fullName>
    </recommendedName>
</protein>
<feature type="chain" id="PRO_5017028368" description="DUF2125 domain-containing protein" evidence="2">
    <location>
        <begin position="30"/>
        <end position="723"/>
    </location>
</feature>
<evidence type="ECO:0000313" key="3">
    <source>
        <dbReference type="EMBL" id="SUB01150.1"/>
    </source>
</evidence>
<dbReference type="AlphaFoldDB" id="A0A378ZWG3"/>
<organism evidence="3 4">
    <name type="scientific">Pannonibacter phragmitetus</name>
    <dbReference type="NCBI Taxonomy" id="121719"/>
    <lineage>
        <taxon>Bacteria</taxon>
        <taxon>Pseudomonadati</taxon>
        <taxon>Pseudomonadota</taxon>
        <taxon>Alphaproteobacteria</taxon>
        <taxon>Hyphomicrobiales</taxon>
        <taxon>Stappiaceae</taxon>
        <taxon>Pannonibacter</taxon>
    </lineage>
</organism>
<proteinExistence type="predicted"/>
<evidence type="ECO:0000256" key="2">
    <source>
        <dbReference type="SAM" id="SignalP"/>
    </source>
</evidence>
<dbReference type="OrthoDB" id="7824623at2"/>
<feature type="compositionally biased region" description="Low complexity" evidence="1">
    <location>
        <begin position="163"/>
        <end position="178"/>
    </location>
</feature>
<accession>A0A378ZWG3</accession>
<dbReference type="RefSeq" id="WP_026356135.1">
    <property type="nucleotide sequence ID" value="NZ_UGSK01000001.1"/>
</dbReference>
<gene>
    <name evidence="3" type="ORF">NCTC13350_02085</name>
</gene>
<keyword evidence="2" id="KW-0732">Signal</keyword>
<evidence type="ECO:0008006" key="5">
    <source>
        <dbReference type="Google" id="ProtNLM"/>
    </source>
</evidence>
<evidence type="ECO:0000256" key="1">
    <source>
        <dbReference type="SAM" id="MobiDB-lite"/>
    </source>
</evidence>
<reference evidence="3 4" key="1">
    <citation type="submission" date="2018-06" db="EMBL/GenBank/DDBJ databases">
        <authorList>
            <consortium name="Pathogen Informatics"/>
            <person name="Doyle S."/>
        </authorList>
    </citation>
    <scope>NUCLEOTIDE SEQUENCE [LARGE SCALE GENOMIC DNA]</scope>
    <source>
        <strain evidence="3 4">NCTC13350</strain>
    </source>
</reference>
<evidence type="ECO:0000313" key="4">
    <source>
        <dbReference type="Proteomes" id="UP000255000"/>
    </source>
</evidence>
<sequence>MLPNPIFTRFSARTATVVLVMSLPSHAFANQASVLVDRWMADFTSMGASVASYERAEDGATGNDVTIHGVKIEFAIPLPGGEDKLDVKLDIDAVSFEGLTETDKGYEAAKISVPGTARADIEIPGKYFDTASTGQTMLEIPGPEDETADAPAEGESGETQESAEAPEAAAPEAKPAEPVKITLSQTGYEAEGMAWSRIPDVPEDPQRPVTRYFDIARTLLDGKGDRYHIETMTLEMTGPDGMNQKTVYEDYAMTGYKDFRIGEYSVGKTVQTQDFMPLEPGGQMAQMTMTIGKQVVKDIDFMPLLTLIGQGSDPSRLTIMGSQTVEEMTVNVAGVDVKIDSITADPMSITKAEVLPIWPYIDQLALDESAAGTDAAGEAAVASLRFFKADGMAVNGVSFTAPSVSGALDKFEMKDISSEGLGLFAFDGFKLDTDQGAQSVSVNLGRIAVGDIDFPLMDALIRTTQLSSHGVEPSVQDILDARPIIGLAEVLNVSVKAAALGDGPIELETYRQTETKHINRIPTEAGLVIKGLRFPVAIVPDPQFQDLASRLNISEVVIDQNFEMNWDEATGDLTLKDLSLEMKDGGKIHMTFTIGGIPKDVFENPELAQMALATASIKSGRIEAENLAVLSAFIGAQADQSGLTQEELAAGLVDMMAQDMGPLTGTRFGEELLEAARTFAADPKNLVIEMAPKAPVPVTQLLGAGATAPQTLPDLLGASATAE</sequence>
<dbReference type="Proteomes" id="UP000255000">
    <property type="component" value="Unassembled WGS sequence"/>
</dbReference>
<dbReference type="EMBL" id="UGSK01000001">
    <property type="protein sequence ID" value="SUB01150.1"/>
    <property type="molecule type" value="Genomic_DNA"/>
</dbReference>
<feature type="region of interest" description="Disordered" evidence="1">
    <location>
        <begin position="139"/>
        <end position="179"/>
    </location>
</feature>
<feature type="signal peptide" evidence="2">
    <location>
        <begin position="1"/>
        <end position="29"/>
    </location>
</feature>